<dbReference type="SMART" id="SM00028">
    <property type="entry name" value="TPR"/>
    <property type="match status" value="4"/>
</dbReference>
<dbReference type="CDD" id="cd00093">
    <property type="entry name" value="HTH_XRE"/>
    <property type="match status" value="1"/>
</dbReference>
<gene>
    <name evidence="2" type="ORF">ACFQIC_13490</name>
</gene>
<protein>
    <submittedName>
        <fullName evidence="2">Helix-turn-helix domain-containing protein</fullName>
    </submittedName>
</protein>
<dbReference type="InterPro" id="IPR011990">
    <property type="entry name" value="TPR-like_helical_dom_sf"/>
</dbReference>
<dbReference type="EMBL" id="JBHSZV010000034">
    <property type="protein sequence ID" value="MFC7062851.1"/>
    <property type="molecule type" value="Genomic_DNA"/>
</dbReference>
<evidence type="ECO:0000259" key="1">
    <source>
        <dbReference type="PROSITE" id="PS50943"/>
    </source>
</evidence>
<dbReference type="Gene3D" id="1.10.260.40">
    <property type="entry name" value="lambda repressor-like DNA-binding domains"/>
    <property type="match status" value="1"/>
</dbReference>
<accession>A0ABW2EPJ9</accession>
<proteinExistence type="predicted"/>
<dbReference type="InterPro" id="IPR019734">
    <property type="entry name" value="TPR_rpt"/>
</dbReference>
<name>A0ABW2EPJ9_9BACI</name>
<dbReference type="RefSeq" id="WP_204709271.1">
    <property type="nucleotide sequence ID" value="NZ_JBHSZV010000034.1"/>
</dbReference>
<dbReference type="Gene3D" id="1.25.40.10">
    <property type="entry name" value="Tetratricopeptide repeat domain"/>
    <property type="match status" value="1"/>
</dbReference>
<dbReference type="Proteomes" id="UP001596410">
    <property type="component" value="Unassembled WGS sequence"/>
</dbReference>
<evidence type="ECO:0000313" key="3">
    <source>
        <dbReference type="Proteomes" id="UP001596410"/>
    </source>
</evidence>
<dbReference type="PROSITE" id="PS50943">
    <property type="entry name" value="HTH_CROC1"/>
    <property type="match status" value="1"/>
</dbReference>
<dbReference type="SUPFAM" id="SSF47413">
    <property type="entry name" value="lambda repressor-like DNA-binding domains"/>
    <property type="match status" value="1"/>
</dbReference>
<evidence type="ECO:0000313" key="2">
    <source>
        <dbReference type="EMBL" id="MFC7062851.1"/>
    </source>
</evidence>
<dbReference type="InterPro" id="IPR001387">
    <property type="entry name" value="Cro/C1-type_HTH"/>
</dbReference>
<organism evidence="2 3">
    <name type="scientific">Halobacillus seohaensis</name>
    <dbReference type="NCBI Taxonomy" id="447421"/>
    <lineage>
        <taxon>Bacteria</taxon>
        <taxon>Bacillati</taxon>
        <taxon>Bacillota</taxon>
        <taxon>Bacilli</taxon>
        <taxon>Bacillales</taxon>
        <taxon>Bacillaceae</taxon>
        <taxon>Halobacillus</taxon>
    </lineage>
</organism>
<feature type="domain" description="HTH cro/C1-type" evidence="1">
    <location>
        <begin position="7"/>
        <end position="60"/>
    </location>
</feature>
<keyword evidence="3" id="KW-1185">Reference proteome</keyword>
<dbReference type="SMART" id="SM00530">
    <property type="entry name" value="HTH_XRE"/>
    <property type="match status" value="1"/>
</dbReference>
<sequence length="422" mass="49361">MNIGRRINLYRKLNNMTLRDLSGDTISLAHLSKIENGYRNPGKATLQSISNALNLPATFFEDFENEDPEVHHVLTLLEQFIITNIEKATSLVETLEDNYFHYLSNVHQEIYYLLLKCAYYFKHKDHAKALTTYQTYLQPFLDEKEIKIAPSYIRNAYHYCEGIRHYQMSDYRISLEHYKQFSLNDQSLSVKAALTYNIAVLSNAVEHYSQAVTFSHEALTYYENLHQLNEVTMVYNLIGVIFLNQEKFEQAMDYLSEAENRSESLPNQRLLTQIFHNKGVVMRKTGCDEPACKYLEKAIDLKIAEGLLASRQITYHSLCKAYLSLDRLEDSLHLFRKAKTEVSHPADSYYLLEAFLDYYKKTNNDEMYKASLEKCIYFFEQDADQEPLETLYLKLANHLYETGKYKRAADCYIAHIKRINTV</sequence>
<dbReference type="InterPro" id="IPR010982">
    <property type="entry name" value="Lambda_DNA-bd_dom_sf"/>
</dbReference>
<dbReference type="Pfam" id="PF01381">
    <property type="entry name" value="HTH_3"/>
    <property type="match status" value="1"/>
</dbReference>
<reference evidence="3" key="1">
    <citation type="journal article" date="2019" name="Int. J. Syst. Evol. Microbiol.">
        <title>The Global Catalogue of Microorganisms (GCM) 10K type strain sequencing project: providing services to taxonomists for standard genome sequencing and annotation.</title>
        <authorList>
            <consortium name="The Broad Institute Genomics Platform"/>
            <consortium name="The Broad Institute Genome Sequencing Center for Infectious Disease"/>
            <person name="Wu L."/>
            <person name="Ma J."/>
        </authorList>
    </citation>
    <scope>NUCLEOTIDE SEQUENCE [LARGE SCALE GENOMIC DNA]</scope>
    <source>
        <strain evidence="3">CGMCC 4.1621</strain>
    </source>
</reference>
<dbReference type="SUPFAM" id="SSF48452">
    <property type="entry name" value="TPR-like"/>
    <property type="match status" value="2"/>
</dbReference>
<comment type="caution">
    <text evidence="2">The sequence shown here is derived from an EMBL/GenBank/DDBJ whole genome shotgun (WGS) entry which is preliminary data.</text>
</comment>